<gene>
    <name evidence="3" type="ORF">ACHAW5_005079</name>
</gene>
<keyword evidence="2" id="KW-1133">Transmembrane helix</keyword>
<dbReference type="Proteomes" id="UP001530315">
    <property type="component" value="Unassembled WGS sequence"/>
</dbReference>
<name>A0ABD3MHV5_9STRA</name>
<feature type="region of interest" description="Disordered" evidence="1">
    <location>
        <begin position="1133"/>
        <end position="1187"/>
    </location>
</feature>
<dbReference type="InterPro" id="IPR020904">
    <property type="entry name" value="Sc_DH/Rdtase_CS"/>
</dbReference>
<dbReference type="SUPFAM" id="SSF51735">
    <property type="entry name" value="NAD(P)-binding Rossmann-fold domains"/>
    <property type="match status" value="1"/>
</dbReference>
<evidence type="ECO:0000313" key="3">
    <source>
        <dbReference type="EMBL" id="KAL3763182.1"/>
    </source>
</evidence>
<proteinExistence type="predicted"/>
<dbReference type="PRINTS" id="PR00081">
    <property type="entry name" value="GDHRDH"/>
</dbReference>
<sequence>MLVKLRVMEDGIETRGGDEYRVAFYHSSPIVHDVKGDGVADAILGDYDGNIHVVGLDFEPRAGGGGGGGGGGRRTRAYRRITIPRLNVRKSWFEVAINRTGNDGLVSRNATASTIAASGDENRTVRREEEFEPYHTFFATPGDEKWRGKLDEEALRGISGNLLGMDVDSARNLAERRRRRRSNSRSSGRNDGERSEEATTGGDEDGVGGGSAHRRLQEEEVDIDADANQDEHEVGGGEVDANQDKQEGAIPEVDAGQDTQEGVISEADANQDENKEDGSEVNAIREEGEVGKGARDVIDKGIETNDVVADVVADVGEASKQYLDDYMSSEEGLFDDAIGAPPDGTESTETYSDFMVDDAYLEHEPNGDNADSTSNDDHYYRDYGMDDYHYRKYGGPRKPPDGWDTYEQYQTAKDQYYHDSNYIRLPPHLLSTCSLVELQRTYGSSSSTPEDKVDELVLCAVSYFFDEDECKDPSKSEGKSFGKHANAGGGDETEEQRGRYLASAVMAYNLRLTVYAVGAWALATPVVVKLDGSDRYHIVVGTSMGLVYALETPHGYGSKSGWPVQMRHPVEQKVVVEDVVGNTNLEVFVVDAGGDLVSLNADGAVLWARSLLRDDESSDILGVYVPITFEIFDRRPSIKDEEHRRVYQVDIPFGPGYYAFSIRMITTHGIVYEDTFHVGWNVNYMGGLWLIVCLPLVLASIPILMFKSGRRATGAFTMATSRLHHHPPAYLLFLTTLIIALHTSSLIDALSSVPVADVYSVPNLSSRVAIVTGASRGIGKGIAIELGRAGMTVYVASRSSRSTGFVSDERDLGEDNRDCTVERTAEEIDALSAGGRGVPVPMDVSDDNDLAALATRVRDECGRLDVVVCSAFSTPPNLNGAAFRDDFWKQGAGMWDACHGVGLRGSYVTCCESVPLMIETARSHGTRPLIVIISSFGGKSYTFNVAYGVGKAGADRLASDMAIQLAKHDVDTVSLYPGIVQTEGNVEMDKRGEWNAASGGLDLSMGESPQFTGRAVASLLANSELTKKRSGDVIVVAELAKELGFTDVGGRVPASIRNLKFILPGIVFPQIEKKSGTSIPEWIKDNVPDYLLPCTRTPLILSLLLLMTLVVQVFLLAYHDDFVVNRSNKVEDEAISGAQRTGAKQDGDDGAGGNADDAAEDNDAGLNKDRDERPRQEWTVKNGQGGWEGYSMDPVDILKRADIDQTSGFIPSITGREARMAIKFNKMDSLVREAHLPTLEEIQSMYGTHSYIVGLERCEEYRDAVKPENRLMGPADMWNVWNKEWYNVSFPRLMVRFEDLLFHAENVVSQVCQCGGGTMARDFRYVEDSAKGDHGPHAGSAGFLASLVTYGNRTLRMKGILTDDADVEYTRGHLDKDLVEIFGYAPI</sequence>
<evidence type="ECO:0000256" key="1">
    <source>
        <dbReference type="SAM" id="MobiDB-lite"/>
    </source>
</evidence>
<evidence type="ECO:0000313" key="4">
    <source>
        <dbReference type="Proteomes" id="UP001530315"/>
    </source>
</evidence>
<feature type="transmembrane region" description="Helical" evidence="2">
    <location>
        <begin position="727"/>
        <end position="747"/>
    </location>
</feature>
<keyword evidence="4" id="KW-1185">Reference proteome</keyword>
<feature type="region of interest" description="Disordered" evidence="1">
    <location>
        <begin position="173"/>
        <end position="297"/>
    </location>
</feature>
<keyword evidence="2" id="KW-0472">Membrane</keyword>
<dbReference type="PROSITE" id="PS00061">
    <property type="entry name" value="ADH_SHORT"/>
    <property type="match status" value="1"/>
</dbReference>
<dbReference type="PANTHER" id="PTHR44147">
    <property type="entry name" value="DEHYDROGENASE/REDUCTASE SDR FAMILY MEMBER 1"/>
    <property type="match status" value="1"/>
</dbReference>
<protein>
    <submittedName>
        <fullName evidence="3">Uncharacterized protein</fullName>
    </submittedName>
</protein>
<dbReference type="Gene3D" id="3.40.50.720">
    <property type="entry name" value="NAD(P)-binding Rossmann-like Domain"/>
    <property type="match status" value="1"/>
</dbReference>
<reference evidence="3 4" key="1">
    <citation type="submission" date="2024-10" db="EMBL/GenBank/DDBJ databases">
        <title>Updated reference genomes for cyclostephanoid diatoms.</title>
        <authorList>
            <person name="Roberts W.R."/>
            <person name="Alverson A.J."/>
        </authorList>
    </citation>
    <scope>NUCLEOTIDE SEQUENCE [LARGE SCALE GENOMIC DNA]</scope>
    <source>
        <strain evidence="3 4">AJA276-08</strain>
    </source>
</reference>
<feature type="compositionally biased region" description="Acidic residues" evidence="1">
    <location>
        <begin position="219"/>
        <end position="228"/>
    </location>
</feature>
<keyword evidence="2" id="KW-0812">Transmembrane</keyword>
<feature type="region of interest" description="Disordered" evidence="1">
    <location>
        <begin position="472"/>
        <end position="494"/>
    </location>
</feature>
<organism evidence="3 4">
    <name type="scientific">Stephanodiscus triporus</name>
    <dbReference type="NCBI Taxonomy" id="2934178"/>
    <lineage>
        <taxon>Eukaryota</taxon>
        <taxon>Sar</taxon>
        <taxon>Stramenopiles</taxon>
        <taxon>Ochrophyta</taxon>
        <taxon>Bacillariophyta</taxon>
        <taxon>Coscinodiscophyceae</taxon>
        <taxon>Thalassiosirophycidae</taxon>
        <taxon>Stephanodiscales</taxon>
        <taxon>Stephanodiscaceae</taxon>
        <taxon>Stephanodiscus</taxon>
    </lineage>
</organism>
<feature type="compositionally biased region" description="Basic and acidic residues" evidence="1">
    <location>
        <begin position="1166"/>
        <end position="1178"/>
    </location>
</feature>
<accession>A0ABD3MHV5</accession>
<dbReference type="Pfam" id="PF00106">
    <property type="entry name" value="adh_short"/>
    <property type="match status" value="1"/>
</dbReference>
<feature type="compositionally biased region" description="Basic and acidic residues" evidence="1">
    <location>
        <begin position="272"/>
        <end position="297"/>
    </location>
</feature>
<feature type="compositionally biased region" description="Basic and acidic residues" evidence="1">
    <location>
        <begin position="188"/>
        <end position="197"/>
    </location>
</feature>
<feature type="transmembrane region" description="Helical" evidence="2">
    <location>
        <begin position="684"/>
        <end position="706"/>
    </location>
</feature>
<dbReference type="InterPro" id="IPR002347">
    <property type="entry name" value="SDR_fam"/>
</dbReference>
<comment type="caution">
    <text evidence="3">The sequence shown here is derived from an EMBL/GenBank/DDBJ whole genome shotgun (WGS) entry which is preliminary data.</text>
</comment>
<dbReference type="InterPro" id="IPR036291">
    <property type="entry name" value="NAD(P)-bd_dom_sf"/>
</dbReference>
<dbReference type="PANTHER" id="PTHR44147:SF2">
    <property type="entry name" value="DEHYDROGENASE_REDUCTASE SDR FAMILY MEMBER 1"/>
    <property type="match status" value="1"/>
</dbReference>
<evidence type="ECO:0000256" key="2">
    <source>
        <dbReference type="SAM" id="Phobius"/>
    </source>
</evidence>
<dbReference type="EMBL" id="JALLAZ020001808">
    <property type="protein sequence ID" value="KAL3763182.1"/>
    <property type="molecule type" value="Genomic_DNA"/>
</dbReference>